<dbReference type="Proteomes" id="UP000235015">
    <property type="component" value="Unassembled WGS sequence"/>
</dbReference>
<evidence type="ECO:0000256" key="2">
    <source>
        <dbReference type="ARBA" id="ARBA00022692"/>
    </source>
</evidence>
<protein>
    <recommendedName>
        <fullName evidence="5">Translocation and assembly module TamB C-terminal domain-containing protein</fullName>
    </recommendedName>
</protein>
<sequence>MKRPLLTIILLTLVGALGSGAWLLGTEQGSQQLLHWVLGEKLRIGTFRGSLLAGVDLEALEYRDEQQHLTIQTLHLDWKPAALINGLLHIQQMQAGGIHYSAIGPSETTESTAPPSLPLAVRLDQLELDDIRIQQGDNIQSISRVTLSAETKDAMLDIARFQISYDAYQAEGEGQLELAGHYPLQMTIRWQGEFPEIGAASGAGQIGGDLNRLTIEHATETPFRISTQGHMDLSGASPVVDINGEWQPLAWPPQAAVVRSAGGRYHLRGPLEGLHLSSEAQLLFPDTDTPPVNARLDTRLSTSRLDDLSLSVREISDRSQPLELQIRGAISFDTDEPQLDLSGEWSHARWPLLSDPTSESPSGTFRLKGPAQQPRLESQASLTFPQADVPDIQAHLQGLISAGGLSDITLDSKLLNGKIRTTGNLTWAPAIDWNLVIQGESLDPSTQWPEWPGKLALQAALQGGVSEQGLWLAADLQQLSGTLQQQPISATGRGRYDPTGLNLETLQLQSGPNRLDLHGMLGDRLDLQYALKAPDLAAFWPALQGNIQADGRLGGVRDNPELSASLQASGLNYGEQQIEQMTGDLTWAKSAARGKLTAKGLKSGDWQGRQLSLTISGTQEAHRAQLTLDATDLQLTTAVQGGWSAPLWRGQLERLTIEHAQFGNWRTDGPAAMLAGGDQFSLEPTCLIQQNARLCADGAWTPASSRIAASLTAIPLTRLLLWLPEEVKVEGSIDGKLQLSGPLQALTGEAQLTLPQGSLLLEPADEQPLRLALQEGVMNLQITPQGNRLDFKLKAGEGAMAAQARTAPFSTDGLLAVTGTLKAEVPDLQPLGLLLPGLSNIHGRLTAEAAIGGHLEQPEIEGFIRLSDGAANVPQLGLALEGIQLSAGNQGSKRVTLEGELTSGGGTLGLQGDLRLDAKQDWPLTLKLQGKDIQVVRLPEAEAYASPDLDISLRKQQLSIKGDLKLPRADIELRELPKSAVSVSEDEVIIGKTESLPKPSPLKIDAQVAVQVGEQVRFNGFGLKTRLQGNVALNSRDGRTLAQGELALKEGRDRAYGQDLTIEQGRLLFNGPPQNPNLDIKATLLSKDRSVTAILNLNGNLRSPEVQVSSTPSLPEEEALNYLITGQGMAEEGPGSAAMLRQAVAAKGLEKSQEILDRLAAGLGVDEVRLEEGGSLEETALLLGKYLSPDLYVSYAVGLFDNRGALITRYRLSEKLRLEVQSGSSQSMDLIYDVER</sequence>
<dbReference type="RefSeq" id="WP_273440545.1">
    <property type="nucleotide sequence ID" value="NZ_PKUN01000025.1"/>
</dbReference>
<dbReference type="GO" id="GO:0005886">
    <property type="term" value="C:plasma membrane"/>
    <property type="evidence" value="ECO:0007669"/>
    <property type="project" value="InterPro"/>
</dbReference>
<dbReference type="GO" id="GO:0009306">
    <property type="term" value="P:protein secretion"/>
    <property type="evidence" value="ECO:0007669"/>
    <property type="project" value="InterPro"/>
</dbReference>
<evidence type="ECO:0000313" key="7">
    <source>
        <dbReference type="Proteomes" id="UP000235015"/>
    </source>
</evidence>
<keyword evidence="2" id="KW-0812">Transmembrane</keyword>
<evidence type="ECO:0000256" key="1">
    <source>
        <dbReference type="ARBA" id="ARBA00004167"/>
    </source>
</evidence>
<keyword evidence="3" id="KW-1133">Transmembrane helix</keyword>
<dbReference type="PANTHER" id="PTHR36985:SF1">
    <property type="entry name" value="TRANSLOCATION AND ASSEMBLY MODULE SUBUNIT TAMB"/>
    <property type="match status" value="1"/>
</dbReference>
<dbReference type="AlphaFoldDB" id="A0A2N6CT64"/>
<evidence type="ECO:0000259" key="5">
    <source>
        <dbReference type="Pfam" id="PF04357"/>
    </source>
</evidence>
<dbReference type="InterPro" id="IPR007452">
    <property type="entry name" value="TamB_C"/>
</dbReference>
<keyword evidence="4" id="KW-0472">Membrane</keyword>
<feature type="domain" description="Translocation and assembly module TamB C-terminal" evidence="5">
    <location>
        <begin position="903"/>
        <end position="1235"/>
    </location>
</feature>
<name>A0A2N6CT64_9GAMM</name>
<evidence type="ECO:0000256" key="4">
    <source>
        <dbReference type="ARBA" id="ARBA00023136"/>
    </source>
</evidence>
<comment type="subcellular location">
    <subcellularLocation>
        <location evidence="1">Membrane</location>
        <topology evidence="1">Single-pass membrane protein</topology>
    </subcellularLocation>
</comment>
<gene>
    <name evidence="6" type="ORF">C0630_15975</name>
</gene>
<comment type="caution">
    <text evidence="6">The sequence shown here is derived from an EMBL/GenBank/DDBJ whole genome shotgun (WGS) entry which is preliminary data.</text>
</comment>
<organism evidence="6 7">
    <name type="scientific">Sedimenticola selenatireducens</name>
    <dbReference type="NCBI Taxonomy" id="191960"/>
    <lineage>
        <taxon>Bacteria</taxon>
        <taxon>Pseudomonadati</taxon>
        <taxon>Pseudomonadota</taxon>
        <taxon>Gammaproteobacteria</taxon>
        <taxon>Chromatiales</taxon>
        <taxon>Sedimenticolaceae</taxon>
        <taxon>Sedimenticola</taxon>
    </lineage>
</organism>
<dbReference type="EMBL" id="PKUN01000025">
    <property type="protein sequence ID" value="PLX60294.1"/>
    <property type="molecule type" value="Genomic_DNA"/>
</dbReference>
<dbReference type="STRING" id="1111735.GCA_000428045_01684"/>
<evidence type="ECO:0000313" key="6">
    <source>
        <dbReference type="EMBL" id="PLX60294.1"/>
    </source>
</evidence>
<proteinExistence type="predicted"/>
<dbReference type="PANTHER" id="PTHR36985">
    <property type="entry name" value="TRANSLOCATION AND ASSEMBLY MODULE SUBUNIT TAMB"/>
    <property type="match status" value="1"/>
</dbReference>
<dbReference type="GO" id="GO:0097347">
    <property type="term" value="C:TAM protein secretion complex"/>
    <property type="evidence" value="ECO:0007669"/>
    <property type="project" value="TreeGrafter"/>
</dbReference>
<dbReference type="Pfam" id="PF04357">
    <property type="entry name" value="TamB"/>
    <property type="match status" value="1"/>
</dbReference>
<reference evidence="6 7" key="1">
    <citation type="submission" date="2017-11" db="EMBL/GenBank/DDBJ databases">
        <title>Genome-resolved metagenomics identifies genetic mobility, metabolic interactions, and unexpected diversity in perchlorate-reducing communities.</title>
        <authorList>
            <person name="Barnum T.P."/>
            <person name="Figueroa I.A."/>
            <person name="Carlstrom C.I."/>
            <person name="Lucas L.N."/>
            <person name="Engelbrektson A.L."/>
            <person name="Coates J.D."/>
        </authorList>
    </citation>
    <scope>NUCLEOTIDE SEQUENCE [LARGE SCALE GENOMIC DNA]</scope>
    <source>
        <strain evidence="6">BM301</strain>
    </source>
</reference>
<accession>A0A2N6CT64</accession>
<evidence type="ECO:0000256" key="3">
    <source>
        <dbReference type="ARBA" id="ARBA00022989"/>
    </source>
</evidence>